<dbReference type="AlphaFoldDB" id="A0A1H3VPL9"/>
<feature type="compositionally biased region" description="Basic and acidic residues" evidence="4">
    <location>
        <begin position="146"/>
        <end position="162"/>
    </location>
</feature>
<dbReference type="PANTHER" id="PTHR47062:SF1">
    <property type="entry name" value="SMALL HEAT SHOCK PROTEIN IBPA"/>
    <property type="match status" value="1"/>
</dbReference>
<dbReference type="CDD" id="cd06470">
    <property type="entry name" value="ACD_IbpA-B_like"/>
    <property type="match status" value="1"/>
</dbReference>
<dbReference type="Gene3D" id="2.60.40.790">
    <property type="match status" value="1"/>
</dbReference>
<reference evidence="7" key="1">
    <citation type="submission" date="2016-10" db="EMBL/GenBank/DDBJ databases">
        <authorList>
            <person name="Varghese N."/>
            <person name="Submissions S."/>
        </authorList>
    </citation>
    <scope>NUCLEOTIDE SEQUENCE [LARGE SCALE GENOMIC DNA]</scope>
    <source>
        <strain evidence="7">CGMCC 1.10657</strain>
    </source>
</reference>
<evidence type="ECO:0000313" key="7">
    <source>
        <dbReference type="Proteomes" id="UP000198658"/>
    </source>
</evidence>
<dbReference type="Proteomes" id="UP000198658">
    <property type="component" value="Unassembled WGS sequence"/>
</dbReference>
<keyword evidence="1" id="KW-0346">Stress response</keyword>
<evidence type="ECO:0000259" key="5">
    <source>
        <dbReference type="PROSITE" id="PS01031"/>
    </source>
</evidence>
<evidence type="ECO:0000256" key="4">
    <source>
        <dbReference type="SAM" id="MobiDB-lite"/>
    </source>
</evidence>
<dbReference type="EMBL" id="FNQO01000001">
    <property type="protein sequence ID" value="SDZ76726.1"/>
    <property type="molecule type" value="Genomic_DNA"/>
</dbReference>
<accession>A0A1H3VPL9</accession>
<name>A0A1H3VPL9_9GAMM</name>
<dbReference type="PANTHER" id="PTHR47062">
    <property type="match status" value="1"/>
</dbReference>
<evidence type="ECO:0000256" key="3">
    <source>
        <dbReference type="RuleBase" id="RU003616"/>
    </source>
</evidence>
<organism evidence="6 7">
    <name type="scientific">Microbulbifer marinus</name>
    <dbReference type="NCBI Taxonomy" id="658218"/>
    <lineage>
        <taxon>Bacteria</taxon>
        <taxon>Pseudomonadati</taxon>
        <taxon>Pseudomonadota</taxon>
        <taxon>Gammaproteobacteria</taxon>
        <taxon>Cellvibrionales</taxon>
        <taxon>Microbulbiferaceae</taxon>
        <taxon>Microbulbifer</taxon>
    </lineage>
</organism>
<protein>
    <submittedName>
        <fullName evidence="6">Molecular chaperone IbpA</fullName>
    </submittedName>
</protein>
<keyword evidence="7" id="KW-1185">Reference proteome</keyword>
<comment type="similarity">
    <text evidence="2 3">Belongs to the small heat shock protein (HSP20) family.</text>
</comment>
<dbReference type="PROSITE" id="PS01031">
    <property type="entry name" value="SHSP"/>
    <property type="match status" value="1"/>
</dbReference>
<evidence type="ECO:0000256" key="2">
    <source>
        <dbReference type="PROSITE-ProRule" id="PRU00285"/>
    </source>
</evidence>
<dbReference type="InterPro" id="IPR008978">
    <property type="entry name" value="HSP20-like_chaperone"/>
</dbReference>
<proteinExistence type="inferred from homology"/>
<dbReference type="Pfam" id="PF00011">
    <property type="entry name" value="HSP20"/>
    <property type="match status" value="1"/>
</dbReference>
<dbReference type="InterPro" id="IPR002068">
    <property type="entry name" value="A-crystallin/Hsp20_dom"/>
</dbReference>
<dbReference type="SUPFAM" id="SSF49764">
    <property type="entry name" value="HSP20-like chaperones"/>
    <property type="match status" value="1"/>
</dbReference>
<sequence length="162" mass="18404">MNARSLTPLLRNSVGFDRFNELFESALGSDESAHSYPRYDIEKHGEDDYLITMAVAGFQRENLSIELQNDQLTIHGRLEDKARDGVEYLHRGIAAQTFERSFRLAEHMQVTGANIRDGLLRIHLTREVPEEDRPRRIPINSVAGNENREAKALESEARANTG</sequence>
<dbReference type="STRING" id="658218.SAMN05216562_0151"/>
<evidence type="ECO:0000313" key="6">
    <source>
        <dbReference type="EMBL" id="SDZ76726.1"/>
    </source>
</evidence>
<evidence type="ECO:0000256" key="1">
    <source>
        <dbReference type="ARBA" id="ARBA00023016"/>
    </source>
</evidence>
<gene>
    <name evidence="6" type="ORF">SAMN05216562_0151</name>
</gene>
<dbReference type="InterPro" id="IPR037913">
    <property type="entry name" value="ACD_IbpA/B"/>
</dbReference>
<feature type="region of interest" description="Disordered" evidence="4">
    <location>
        <begin position="140"/>
        <end position="162"/>
    </location>
</feature>
<feature type="domain" description="SHSP" evidence="5">
    <location>
        <begin position="30"/>
        <end position="142"/>
    </location>
</feature>
<dbReference type="RefSeq" id="WP_211567110.1">
    <property type="nucleotide sequence ID" value="NZ_FNQO01000001.1"/>
</dbReference>